<protein>
    <submittedName>
        <fullName evidence="1">Uncharacterized protein</fullName>
    </submittedName>
</protein>
<comment type="caution">
    <text evidence="1">The sequence shown here is derived from an EMBL/GenBank/DDBJ whole genome shotgun (WGS) entry which is preliminary data.</text>
</comment>
<name>A0ABU7BT13_9TELE</name>
<evidence type="ECO:0000313" key="1">
    <source>
        <dbReference type="EMBL" id="MED6253683.1"/>
    </source>
</evidence>
<accession>A0ABU7BT13</accession>
<evidence type="ECO:0000313" key="2">
    <source>
        <dbReference type="Proteomes" id="UP001345963"/>
    </source>
</evidence>
<keyword evidence="2" id="KW-1185">Reference proteome</keyword>
<organism evidence="1 2">
    <name type="scientific">Ataeniobius toweri</name>
    <dbReference type="NCBI Taxonomy" id="208326"/>
    <lineage>
        <taxon>Eukaryota</taxon>
        <taxon>Metazoa</taxon>
        <taxon>Chordata</taxon>
        <taxon>Craniata</taxon>
        <taxon>Vertebrata</taxon>
        <taxon>Euteleostomi</taxon>
        <taxon>Actinopterygii</taxon>
        <taxon>Neopterygii</taxon>
        <taxon>Teleostei</taxon>
        <taxon>Neoteleostei</taxon>
        <taxon>Acanthomorphata</taxon>
        <taxon>Ovalentaria</taxon>
        <taxon>Atherinomorphae</taxon>
        <taxon>Cyprinodontiformes</taxon>
        <taxon>Goodeidae</taxon>
        <taxon>Ataeniobius</taxon>
    </lineage>
</organism>
<dbReference type="EMBL" id="JAHUTI010068914">
    <property type="protein sequence ID" value="MED6253683.1"/>
    <property type="molecule type" value="Genomic_DNA"/>
</dbReference>
<proteinExistence type="predicted"/>
<dbReference type="Proteomes" id="UP001345963">
    <property type="component" value="Unassembled WGS sequence"/>
</dbReference>
<reference evidence="1 2" key="1">
    <citation type="submission" date="2021-07" db="EMBL/GenBank/DDBJ databases">
        <authorList>
            <person name="Palmer J.M."/>
        </authorList>
    </citation>
    <scope>NUCLEOTIDE SEQUENCE [LARGE SCALE GENOMIC DNA]</scope>
    <source>
        <strain evidence="1 2">AT_MEX2019</strain>
        <tissue evidence="1">Muscle</tissue>
    </source>
</reference>
<gene>
    <name evidence="1" type="ORF">ATANTOWER_028517</name>
</gene>
<sequence>MAPTAHKYESCLSVWDELYPDQPSLLYCSCFATSEQNIFNNIKGHSLGDGHHASVSDILHASRFRCRKFINGSKTRNTKHLDEPRIYNSMEQDDTS</sequence>